<dbReference type="InterPro" id="IPR036188">
    <property type="entry name" value="FAD/NAD-bd_sf"/>
</dbReference>
<evidence type="ECO:0000313" key="4">
    <source>
        <dbReference type="EMBL" id="SFU15205.1"/>
    </source>
</evidence>
<evidence type="ECO:0000313" key="6">
    <source>
        <dbReference type="Proteomes" id="UP000199173"/>
    </source>
</evidence>
<dbReference type="GeneID" id="66394731"/>
<dbReference type="Gene3D" id="3.50.50.60">
    <property type="entry name" value="FAD/NAD(P)-binding domain"/>
    <property type="match status" value="1"/>
</dbReference>
<dbReference type="InterPro" id="IPR023753">
    <property type="entry name" value="FAD/NAD-binding_dom"/>
</dbReference>
<organism evidence="3 6">
    <name type="scientific">Kosakonia radicincitans</name>
    <dbReference type="NCBI Taxonomy" id="283686"/>
    <lineage>
        <taxon>Bacteria</taxon>
        <taxon>Pseudomonadati</taxon>
        <taxon>Pseudomonadota</taxon>
        <taxon>Gammaproteobacteria</taxon>
        <taxon>Enterobacterales</taxon>
        <taxon>Enterobacteriaceae</taxon>
        <taxon>Kosakonia</taxon>
    </lineage>
</organism>
<dbReference type="PANTHER" id="PTHR43539">
    <property type="entry name" value="FLAVIN-BINDING MONOOXYGENASE-LIKE PROTEIN (AFU_ORTHOLOGUE AFUA_4G09220)"/>
    <property type="match status" value="1"/>
</dbReference>
<dbReference type="RefSeq" id="WP_072441049.1">
    <property type="nucleotide sequence ID" value="NZ_CP040392.1"/>
</dbReference>
<dbReference type="GO" id="GO:0004497">
    <property type="term" value="F:monooxygenase activity"/>
    <property type="evidence" value="ECO:0007669"/>
    <property type="project" value="TreeGrafter"/>
</dbReference>
<dbReference type="Proteomes" id="UP000198760">
    <property type="component" value="Unassembled WGS sequence"/>
</dbReference>
<dbReference type="EMBL" id="FOYJ01000011">
    <property type="protein sequence ID" value="SFR23772.1"/>
    <property type="molecule type" value="Genomic_DNA"/>
</dbReference>
<evidence type="ECO:0000256" key="1">
    <source>
        <dbReference type="ARBA" id="ARBA00023002"/>
    </source>
</evidence>
<name>A0AAX2EXB7_9ENTR</name>
<dbReference type="PRINTS" id="PR00368">
    <property type="entry name" value="FADPNR"/>
</dbReference>
<keyword evidence="5" id="KW-1185">Reference proteome</keyword>
<feature type="domain" description="FAD/NAD(P)-binding" evidence="2">
    <location>
        <begin position="54"/>
        <end position="269"/>
    </location>
</feature>
<evidence type="ECO:0000313" key="5">
    <source>
        <dbReference type="Proteomes" id="UP000198760"/>
    </source>
</evidence>
<dbReference type="PRINTS" id="PR00411">
    <property type="entry name" value="PNDRDTASEI"/>
</dbReference>
<sequence length="494" mass="54841">MPHSSISHITSEKLSVTADRGLSALEDRVKQDLEWLALPAKRWLPKQPDEQGQDVAIIGAGMAGLAAAFALRLQGIDAMLYDKAPKDYEGPWATTARMETLRSPKHLTGPALDIPSLTFRAWYEAQFGLEGWDVLDKIPRLQWAQYLRWYRQVLALDVRNDHILTDLNLQDPQRVELTFSHHGETHRVNARKVILAIGMDAFGGPAIPDFVADVPKQFWAHSEEAIDFASLAGRRVAVVGGSATAMDVSATALEAGAAGVELLIRRPDFPRVNLSKGAGNPGLEAGYFKLPDEWKWRLAQHIATVQTPPPHGSTLRVSRHPNAWFNFNAPVERIETRGEGIVIHTPQGEVPVDYLILATGYALDWHARPEFHALVDQVKTWGDAWQPTADKQNAQLASYPYLGADFAFQAKHSGAPSSLARLHCFSYPALLSNGFVVGLIPGISQGARTLAQSIAGQLYHEDREHHYQAIIHYDDPELLGDEWQPAVPYAWRER</sequence>
<reference evidence="5 6" key="1">
    <citation type="submission" date="2016-10" db="EMBL/GenBank/DDBJ databases">
        <authorList>
            <person name="Varghese N."/>
            <person name="Submissions S."/>
        </authorList>
    </citation>
    <scope>NUCLEOTIDE SEQUENCE [LARGE SCALE GENOMIC DNA]</scope>
    <source>
        <strain evidence="4 5">NFIX06</strain>
        <strain evidence="3 6">NFIX08</strain>
    </source>
</reference>
<proteinExistence type="predicted"/>
<accession>A0AAX2EXB7</accession>
<dbReference type="Proteomes" id="UP000199173">
    <property type="component" value="Unassembled WGS sequence"/>
</dbReference>
<gene>
    <name evidence="4" type="ORF">SAMN03159428_04738</name>
    <name evidence="3" type="ORF">SAMN03159514_04127</name>
</gene>
<dbReference type="InterPro" id="IPR050982">
    <property type="entry name" value="Auxin_biosynth/cation_transpt"/>
</dbReference>
<protein>
    <submittedName>
        <fullName evidence="3">Predicted flavoprotein CzcO associated with the cation diffusion facilitator CzcD</fullName>
    </submittedName>
</protein>
<dbReference type="Pfam" id="PF07992">
    <property type="entry name" value="Pyr_redox_2"/>
    <property type="match status" value="1"/>
</dbReference>
<evidence type="ECO:0000259" key="2">
    <source>
        <dbReference type="Pfam" id="PF07992"/>
    </source>
</evidence>
<keyword evidence="1" id="KW-0560">Oxidoreductase</keyword>
<dbReference type="AlphaFoldDB" id="A0AAX2EXB7"/>
<dbReference type="SUPFAM" id="SSF51905">
    <property type="entry name" value="FAD/NAD(P)-binding domain"/>
    <property type="match status" value="1"/>
</dbReference>
<comment type="caution">
    <text evidence="3">The sequence shown here is derived from an EMBL/GenBank/DDBJ whole genome shotgun (WGS) entry which is preliminary data.</text>
</comment>
<evidence type="ECO:0000313" key="3">
    <source>
        <dbReference type="EMBL" id="SFR23772.1"/>
    </source>
</evidence>
<dbReference type="PANTHER" id="PTHR43539:SF91">
    <property type="entry name" value="FAD-DEPENDENT URATE HYDROXYLASE"/>
    <property type="match status" value="1"/>
</dbReference>
<dbReference type="GO" id="GO:0050660">
    <property type="term" value="F:flavin adenine dinucleotide binding"/>
    <property type="evidence" value="ECO:0007669"/>
    <property type="project" value="TreeGrafter"/>
</dbReference>
<dbReference type="EMBL" id="FPAV01000017">
    <property type="protein sequence ID" value="SFU15205.1"/>
    <property type="molecule type" value="Genomic_DNA"/>
</dbReference>